<sequence>MVSYATPTAPTLPNPVGLDAEIQRLQLLLAQRLTWLQVSYGKAFRHSEKRDGKTVYLPKVYASTGEYRDVLPNDNVQAQGFFLPRDPAVTDLREPTPGTLPLTQSIDWIFWGNLQRIDDTRPDRFDPELLRDVLRLFTSLGVLVQRVYTSPDEVFRGFTTDLVAAPVLQHPYAGFRIQLEMHTANVLC</sequence>
<dbReference type="EMBL" id="RWIT01000002">
    <property type="protein sequence ID" value="RSK50105.1"/>
    <property type="molecule type" value="Genomic_DNA"/>
</dbReference>
<proteinExistence type="predicted"/>
<dbReference type="RefSeq" id="WP_125418803.1">
    <property type="nucleotide sequence ID" value="NZ_RWIT01000002.1"/>
</dbReference>
<accession>A0A3R9MNS5</accession>
<gene>
    <name evidence="1" type="ORF">EI291_05490</name>
</gene>
<protein>
    <submittedName>
        <fullName evidence="1">Uncharacterized protein</fullName>
    </submittedName>
</protein>
<keyword evidence="2" id="KW-1185">Reference proteome</keyword>
<reference evidence="1 2" key="1">
    <citation type="submission" date="2018-12" db="EMBL/GenBank/DDBJ databases">
        <authorList>
            <person name="Feng G."/>
            <person name="Zhu H."/>
        </authorList>
    </citation>
    <scope>NUCLEOTIDE SEQUENCE [LARGE SCALE GENOMIC DNA]</scope>
    <source>
        <strain evidence="1 2">KCTC 12533</strain>
    </source>
</reference>
<evidence type="ECO:0000313" key="1">
    <source>
        <dbReference type="EMBL" id="RSK50105.1"/>
    </source>
</evidence>
<dbReference type="OrthoDB" id="878457at2"/>
<evidence type="ECO:0000313" key="2">
    <source>
        <dbReference type="Proteomes" id="UP000273500"/>
    </source>
</evidence>
<dbReference type="Proteomes" id="UP000273500">
    <property type="component" value="Unassembled WGS sequence"/>
</dbReference>
<organism evidence="1 2">
    <name type="scientific">Hymenobacter rigui</name>
    <dbReference type="NCBI Taxonomy" id="334424"/>
    <lineage>
        <taxon>Bacteria</taxon>
        <taxon>Pseudomonadati</taxon>
        <taxon>Bacteroidota</taxon>
        <taxon>Cytophagia</taxon>
        <taxon>Cytophagales</taxon>
        <taxon>Hymenobacteraceae</taxon>
        <taxon>Hymenobacter</taxon>
    </lineage>
</organism>
<comment type="caution">
    <text evidence="1">The sequence shown here is derived from an EMBL/GenBank/DDBJ whole genome shotgun (WGS) entry which is preliminary data.</text>
</comment>
<dbReference type="AlphaFoldDB" id="A0A3R9MNS5"/>
<name>A0A3R9MNS5_9BACT</name>